<keyword evidence="3" id="KW-1185">Reference proteome</keyword>
<evidence type="ECO:0000313" key="3">
    <source>
        <dbReference type="Proteomes" id="UP000334990"/>
    </source>
</evidence>
<gene>
    <name evidence="2" type="ORF">Acor_19480</name>
</gene>
<dbReference type="EMBL" id="BLAD01000042">
    <property type="protein sequence ID" value="GER99884.1"/>
    <property type="molecule type" value="Genomic_DNA"/>
</dbReference>
<comment type="caution">
    <text evidence="2">The sequence shown here is derived from an EMBL/GenBank/DDBJ whole genome shotgun (WGS) entry which is preliminary data.</text>
</comment>
<name>A0A5M3VSY8_9ACTN</name>
<feature type="coiled-coil region" evidence="1">
    <location>
        <begin position="18"/>
        <end position="91"/>
    </location>
</feature>
<reference evidence="2 3" key="1">
    <citation type="submission" date="2019-10" db="EMBL/GenBank/DDBJ databases">
        <title>Whole genome shotgun sequence of Acrocarpospora corrugata NBRC 13972.</title>
        <authorList>
            <person name="Ichikawa N."/>
            <person name="Kimura A."/>
            <person name="Kitahashi Y."/>
            <person name="Komaki H."/>
            <person name="Oguchi A."/>
        </authorList>
    </citation>
    <scope>NUCLEOTIDE SEQUENCE [LARGE SCALE GENOMIC DNA]</scope>
    <source>
        <strain evidence="2 3">NBRC 13972</strain>
    </source>
</reference>
<dbReference type="RefSeq" id="WP_155336263.1">
    <property type="nucleotide sequence ID" value="NZ_BAAABN010000043.1"/>
</dbReference>
<dbReference type="Proteomes" id="UP000334990">
    <property type="component" value="Unassembled WGS sequence"/>
</dbReference>
<evidence type="ECO:0000313" key="2">
    <source>
        <dbReference type="EMBL" id="GER99884.1"/>
    </source>
</evidence>
<sequence>MSDVRSAHRRVREHAAEAAGLRADIAAADARLTRLRRARDAAARRADPRLIRPPRPLADLGDDLAAAELALAQLREKLRQAERRLAEELRGLAGLSDPRDDIAHLDGGTPLLLMPLRIETRFIGAELWVRIYPDQWAVDGFEERLSDTEVVNATRFWASYFRAGGDEGMRRAAWRTLVTSGGSGRAGWIVGRFAPLNLSEEPVRTSPDEVILVVAGDLTLTSQERGAARAYWEKVWRANGDPDGVFAAELRGEVGDARAKVLLGAPPHAFDERPGDVDPEQVNVTIGFCELPSLTDDDTKPSAWTQAARAGLLPDQIMLIGRESGRTVLEFAGKPIPPTLAVGPDPAAGPGDQFRIENGELVVPDDLRWMVDFDAAVEVGMAMRVPLGPGLDRGFDRLFAVGIRAGATPGEDQADLEELLTHHHRARSGMSILAQGTPTNNTEGVPSGFSRLDDPELSFHRYLGTGSPLVDEPRWAVKQDGQWLAECLGVAPEVFGAVAGATDADQAEAFAMNTALWPATWGYFLESMMHPLLGDDEVQRTRNFFLGYVSGRGRVPALRLGRQPYGIVPATAYARLKFGTGGPGDPADPGDLPMLNVLGELLAVVTADLAKLTDAVPHAYAASGDPHQTLLDIVALHPASVEFHQRYAESINDLFNRFRFDNLGQDFFNTWTALGHLVTGRRLLASLGYRGNATPDVLGKLLHTAQHRLKGPIVDDRPLSEEAAVRPYCDDGRNYLQWLADAARSSLEEVRQEIGFTGDREPNALLYILLRHAVLLSWWDAAVRLRLEFGLITPAELLAARREPPFVHVAAGQTTESRWNALYGAAPAITGDPFRALHEIIPELLDKPAADHLRELVAAIKALAGLPTARLERLLAEHLDCASHRVDAWRLGLVTRRLLDMRGLAPGDGLGGASPQPRRGIHVGAYGWLHDVRPESRELEPVELPDELKPAFENGPAPVRDSANGGFVHAPSLNHAATAAILRSGFLGNATPDHPDTMALNLSSGRMRLATSVLQGLREGQPLGALLGYRFERGLHDRHGLAEVDAFIHPLRLAFPLAGDRDGRMCVDGLELIRHVREAGAPSYPFGRTDLPAASAAQRQAIDLEVERLLDVHDAIGDLILAESVHQAVLGNADRTASSLDSVGRGGFPPEPAILETPGRTHTLTHRVAVHLRAGLDHRASPVSGIAMTPRAMAEPGVNELAAAMLPPPADVVVRVRWNDQNMLVSQADLGLQPIDLLYLVRLESQAALGELDERILRHVAVTAGLRPDAAPVVHLTERVPGKTTFFEIAPLVGQLRAMATTSRPLRATDMLRAGEARATADALVHADRDRVAAVATELDGHLSELATLRTRLDAVEGPEALDLLVGQAGAVLVESGRFGLPSGGAGRLAATRAVLFGDLLQAVAALTGRWRARLDRADAALAYDSALPSTATDPERVAVLLRADRELHATPTRPVPTDAEAFRAAIETARSSFAARLAGFEAVAEAATGVADALSRVAVLLPVDAFDAEPFPVGGFTERAIALCGDASQALGFMIAEVQARSDAAAGHLAAHDSATAGRPKAEALTAAVTALLGPDAVFVPEFDLPEELAGEWEAALQWSRSGGLLAGLASRPFPVDDWLHGAARVRGPMRAWEETTLLAGAFGRPEPELTPVQFPHAAEPWLALEWPPGTDVAGDRLLYTAHYPAAFDRKAPQAGLLLDEWVEVVPDDMATTGIVFHHDSPDSEPPQAMLLVVPPDASSGWRWDDLVDALDDTFDLARQRALEPEAIAQTAYASFLPATLTEATVRGLGISANLAVNNGLYGIMRADHA</sequence>
<dbReference type="OrthoDB" id="9757728at2"/>
<organism evidence="2 3">
    <name type="scientific">Acrocarpospora corrugata</name>
    <dbReference type="NCBI Taxonomy" id="35763"/>
    <lineage>
        <taxon>Bacteria</taxon>
        <taxon>Bacillati</taxon>
        <taxon>Actinomycetota</taxon>
        <taxon>Actinomycetes</taxon>
        <taxon>Streptosporangiales</taxon>
        <taxon>Streptosporangiaceae</taxon>
        <taxon>Acrocarpospora</taxon>
    </lineage>
</organism>
<accession>A0A5M3VSY8</accession>
<protein>
    <submittedName>
        <fullName evidence="2">Uncharacterized protein</fullName>
    </submittedName>
</protein>
<evidence type="ECO:0000256" key="1">
    <source>
        <dbReference type="SAM" id="Coils"/>
    </source>
</evidence>
<keyword evidence="1" id="KW-0175">Coiled coil</keyword>
<proteinExistence type="predicted"/>